<evidence type="ECO:0000313" key="3">
    <source>
        <dbReference type="Proteomes" id="UP001370490"/>
    </source>
</evidence>
<accession>A0AAN8ZES9</accession>
<evidence type="ECO:0000313" key="2">
    <source>
        <dbReference type="EMBL" id="KAK6938159.1"/>
    </source>
</evidence>
<sequence length="165" mass="18090">MWRFEHYLVHSLSAQQSHNPHSLDTDPNLLIDALDQSSLVRLISSITVSSSSSCCCSSSSSRKLVLCGELKREKSNLGGISLATLSIKRNGDERCGNDAVVEEETKKKEKNKKGKKVSPRGSGAMNTSKHLWAGAVSAMVSRSILFFVFAINAWHSVLENLVSHF</sequence>
<dbReference type="EMBL" id="JBAMMX010000006">
    <property type="protein sequence ID" value="KAK6938159.1"/>
    <property type="molecule type" value="Genomic_DNA"/>
</dbReference>
<protein>
    <submittedName>
        <fullName evidence="2">Uncharacterized protein</fullName>
    </submittedName>
</protein>
<comment type="caution">
    <text evidence="2">The sequence shown here is derived from an EMBL/GenBank/DDBJ whole genome shotgun (WGS) entry which is preliminary data.</text>
</comment>
<feature type="compositionally biased region" description="Basic residues" evidence="1">
    <location>
        <begin position="108"/>
        <end position="118"/>
    </location>
</feature>
<reference evidence="2 3" key="1">
    <citation type="submission" date="2023-12" db="EMBL/GenBank/DDBJ databases">
        <title>A high-quality genome assembly for Dillenia turbinata (Dilleniales).</title>
        <authorList>
            <person name="Chanderbali A."/>
        </authorList>
    </citation>
    <scope>NUCLEOTIDE SEQUENCE [LARGE SCALE GENOMIC DNA]</scope>
    <source>
        <strain evidence="2">LSX21</strain>
        <tissue evidence="2">Leaf</tissue>
    </source>
</reference>
<evidence type="ECO:0000256" key="1">
    <source>
        <dbReference type="SAM" id="MobiDB-lite"/>
    </source>
</evidence>
<gene>
    <name evidence="2" type="ORF">RJ641_031667</name>
</gene>
<proteinExistence type="predicted"/>
<name>A0AAN8ZES9_9MAGN</name>
<keyword evidence="3" id="KW-1185">Reference proteome</keyword>
<dbReference type="Proteomes" id="UP001370490">
    <property type="component" value="Unassembled WGS sequence"/>
</dbReference>
<organism evidence="2 3">
    <name type="scientific">Dillenia turbinata</name>
    <dbReference type="NCBI Taxonomy" id="194707"/>
    <lineage>
        <taxon>Eukaryota</taxon>
        <taxon>Viridiplantae</taxon>
        <taxon>Streptophyta</taxon>
        <taxon>Embryophyta</taxon>
        <taxon>Tracheophyta</taxon>
        <taxon>Spermatophyta</taxon>
        <taxon>Magnoliopsida</taxon>
        <taxon>eudicotyledons</taxon>
        <taxon>Gunneridae</taxon>
        <taxon>Pentapetalae</taxon>
        <taxon>Dilleniales</taxon>
        <taxon>Dilleniaceae</taxon>
        <taxon>Dillenia</taxon>
    </lineage>
</organism>
<feature type="region of interest" description="Disordered" evidence="1">
    <location>
        <begin position="99"/>
        <end position="123"/>
    </location>
</feature>
<dbReference type="AlphaFoldDB" id="A0AAN8ZES9"/>